<dbReference type="Proteomes" id="UP000646548">
    <property type="component" value="Unassembled WGS sequence"/>
</dbReference>
<organism evidence="1 2">
    <name type="scientific">Oryzias melastigma</name>
    <name type="common">Marine medaka</name>
    <dbReference type="NCBI Taxonomy" id="30732"/>
    <lineage>
        <taxon>Eukaryota</taxon>
        <taxon>Metazoa</taxon>
        <taxon>Chordata</taxon>
        <taxon>Craniata</taxon>
        <taxon>Vertebrata</taxon>
        <taxon>Euteleostomi</taxon>
        <taxon>Actinopterygii</taxon>
        <taxon>Neopterygii</taxon>
        <taxon>Teleostei</taxon>
        <taxon>Neoteleostei</taxon>
        <taxon>Acanthomorphata</taxon>
        <taxon>Ovalentaria</taxon>
        <taxon>Atherinomorphae</taxon>
        <taxon>Beloniformes</taxon>
        <taxon>Adrianichthyidae</taxon>
        <taxon>Oryziinae</taxon>
        <taxon>Oryzias</taxon>
    </lineage>
</organism>
<dbReference type="AlphaFoldDB" id="A0A834L1U5"/>
<evidence type="ECO:0000313" key="1">
    <source>
        <dbReference type="EMBL" id="KAF6738626.1"/>
    </source>
</evidence>
<protein>
    <submittedName>
        <fullName evidence="1">Uncharacterized protein</fullName>
    </submittedName>
</protein>
<comment type="caution">
    <text evidence="1">The sequence shown here is derived from an EMBL/GenBank/DDBJ whole genome shotgun (WGS) entry which is preliminary data.</text>
</comment>
<name>A0A834L1U5_ORYME</name>
<accession>A0A834L1U5</accession>
<proteinExistence type="predicted"/>
<gene>
    <name evidence="1" type="ORF">FQA47_022378</name>
</gene>
<reference evidence="1" key="1">
    <citation type="journal article" name="BMC Genomics">
        <title>Long-read sequencing and de novo genome assembly of marine medaka (Oryzias melastigma).</title>
        <authorList>
            <person name="Liang P."/>
            <person name="Saqib H.S.A."/>
            <person name="Ni X."/>
            <person name="Shen Y."/>
        </authorList>
    </citation>
    <scope>NUCLEOTIDE SEQUENCE</scope>
    <source>
        <strain evidence="1">Bigg-433</strain>
    </source>
</reference>
<sequence length="101" mass="11290">MFLLQAILQPLTDKSTRSMHYEAESPFAEVRGSGVDGASFQTWLCGPAPHYHHLRTCRHLTACLVCGSHRPCSSTEDEEEVLLELTSIRKTEKESTTQSLV</sequence>
<dbReference type="EMBL" id="WKFB01000022">
    <property type="protein sequence ID" value="KAF6738626.1"/>
    <property type="molecule type" value="Genomic_DNA"/>
</dbReference>
<evidence type="ECO:0000313" key="2">
    <source>
        <dbReference type="Proteomes" id="UP000646548"/>
    </source>
</evidence>